<evidence type="ECO:0000256" key="1">
    <source>
        <dbReference type="ARBA" id="ARBA00001968"/>
    </source>
</evidence>
<proteinExistence type="inferred from homology"/>
<dbReference type="GO" id="GO:0005737">
    <property type="term" value="C:cytoplasm"/>
    <property type="evidence" value="ECO:0007669"/>
    <property type="project" value="UniProtKB-SubCell"/>
</dbReference>
<comment type="caution">
    <text evidence="5">The sequence shown here is derived from an EMBL/GenBank/DDBJ whole genome shotgun (WGS) entry which is preliminary data.</text>
</comment>
<dbReference type="AlphaFoldDB" id="A0A219B8G7"/>
<name>A0A219B8G7_9SPHN</name>
<dbReference type="SUPFAM" id="SSF52972">
    <property type="entry name" value="ITPase-like"/>
    <property type="match status" value="1"/>
</dbReference>
<keyword evidence="2 4" id="KW-0378">Hydrolase</keyword>
<evidence type="ECO:0000256" key="2">
    <source>
        <dbReference type="ARBA" id="ARBA00022801"/>
    </source>
</evidence>
<protein>
    <recommendedName>
        <fullName evidence="4">Nucleoside triphosphate pyrophosphatase</fullName>
        <ecNumber evidence="4">3.6.1.9</ecNumber>
    </recommendedName>
    <alternativeName>
        <fullName evidence="4">Nucleotide pyrophosphatase</fullName>
        <shortName evidence="4">Nucleotide PPase</shortName>
    </alternativeName>
</protein>
<dbReference type="EMBL" id="NFZT01000001">
    <property type="protein sequence ID" value="OWV34627.1"/>
    <property type="molecule type" value="Genomic_DNA"/>
</dbReference>
<dbReference type="PANTHER" id="PTHR43213">
    <property type="entry name" value="BIFUNCTIONAL DTTP/UTP PYROPHOSPHATASE/METHYLTRANSFERASE PROTEIN-RELATED"/>
    <property type="match status" value="1"/>
</dbReference>
<dbReference type="GO" id="GO:0009117">
    <property type="term" value="P:nucleotide metabolic process"/>
    <property type="evidence" value="ECO:0007669"/>
    <property type="project" value="UniProtKB-KW"/>
</dbReference>
<dbReference type="PIRSF" id="PIRSF006305">
    <property type="entry name" value="Maf"/>
    <property type="match status" value="1"/>
</dbReference>
<keyword evidence="3 4" id="KW-0546">Nucleotide metabolism</keyword>
<feature type="active site" description="Proton acceptor" evidence="4">
    <location>
        <position position="72"/>
    </location>
</feature>
<organism evidence="5 6">
    <name type="scientific">Pacificimonas flava</name>
    <dbReference type="NCBI Taxonomy" id="1234595"/>
    <lineage>
        <taxon>Bacteria</taxon>
        <taxon>Pseudomonadati</taxon>
        <taxon>Pseudomonadota</taxon>
        <taxon>Alphaproteobacteria</taxon>
        <taxon>Sphingomonadales</taxon>
        <taxon>Sphingosinicellaceae</taxon>
        <taxon>Pacificimonas</taxon>
    </lineage>
</organism>
<comment type="cofactor">
    <cofactor evidence="1 4">
        <name>a divalent metal cation</name>
        <dbReference type="ChEBI" id="CHEBI:60240"/>
    </cofactor>
</comment>
<comment type="similarity">
    <text evidence="4">Belongs to the Maf family.</text>
</comment>
<comment type="subcellular location">
    <subcellularLocation>
        <location evidence="4">Cytoplasm</location>
    </subcellularLocation>
</comment>
<reference evidence="6" key="1">
    <citation type="submission" date="2017-05" db="EMBL/GenBank/DDBJ databases">
        <authorList>
            <person name="Lin X."/>
        </authorList>
    </citation>
    <scope>NUCLEOTIDE SEQUENCE [LARGE SCALE GENOMIC DNA]</scope>
    <source>
        <strain evidence="6">JLT2012</strain>
    </source>
</reference>
<dbReference type="PANTHER" id="PTHR43213:SF5">
    <property type="entry name" value="BIFUNCTIONAL DTTP_UTP PYROPHOSPHATASE_METHYLTRANSFERASE PROTEIN-RELATED"/>
    <property type="match status" value="1"/>
</dbReference>
<sequence>MILGSTSESRQALLRAAGVEFTAIAPQVDEEMLKASLRREGLAPRDQADALAEAKAVKVSRRRPGALVLGGDQILETEDGRALDKAEDMAALRAQLMDLRAKPHLLRSALVIAENGEPVWRHLDSARLWVRPFSEEWLDDYLATEGEKLLWGVGGYRIEERGAQLFERVQGDQFTIRGLPLFPLLSYLRIRGVIAS</sequence>
<evidence type="ECO:0000256" key="4">
    <source>
        <dbReference type="HAMAP-Rule" id="MF_00528"/>
    </source>
</evidence>
<accession>A0A219B8G7</accession>
<dbReference type="HAMAP" id="MF_00528">
    <property type="entry name" value="Maf"/>
    <property type="match status" value="1"/>
</dbReference>
<evidence type="ECO:0000313" key="6">
    <source>
        <dbReference type="Proteomes" id="UP000198462"/>
    </source>
</evidence>
<dbReference type="Gene3D" id="3.90.950.10">
    <property type="match status" value="1"/>
</dbReference>
<dbReference type="OrthoDB" id="9813962at2"/>
<dbReference type="InterPro" id="IPR003697">
    <property type="entry name" value="Maf-like"/>
</dbReference>
<keyword evidence="6" id="KW-1185">Reference proteome</keyword>
<dbReference type="CDD" id="cd00555">
    <property type="entry name" value="Maf"/>
    <property type="match status" value="1"/>
</dbReference>
<evidence type="ECO:0000256" key="3">
    <source>
        <dbReference type="ARBA" id="ARBA00023080"/>
    </source>
</evidence>
<dbReference type="InterPro" id="IPR029001">
    <property type="entry name" value="ITPase-like_fam"/>
</dbReference>
<dbReference type="Pfam" id="PF02545">
    <property type="entry name" value="Maf"/>
    <property type="match status" value="1"/>
</dbReference>
<dbReference type="GO" id="GO:0047429">
    <property type="term" value="F:nucleoside triphosphate diphosphatase activity"/>
    <property type="evidence" value="ECO:0007669"/>
    <property type="project" value="UniProtKB-EC"/>
</dbReference>
<evidence type="ECO:0000313" key="5">
    <source>
        <dbReference type="EMBL" id="OWV34627.1"/>
    </source>
</evidence>
<comment type="catalytic activity">
    <reaction evidence="4">
        <text>a 2'-deoxyribonucleoside 5'-triphosphate + H2O = a 2'-deoxyribonucleoside 5'-phosphate + diphosphate + H(+)</text>
        <dbReference type="Rhea" id="RHEA:44644"/>
        <dbReference type="ChEBI" id="CHEBI:15377"/>
        <dbReference type="ChEBI" id="CHEBI:15378"/>
        <dbReference type="ChEBI" id="CHEBI:33019"/>
        <dbReference type="ChEBI" id="CHEBI:61560"/>
        <dbReference type="ChEBI" id="CHEBI:65317"/>
        <dbReference type="EC" id="3.6.1.9"/>
    </reaction>
</comment>
<comment type="function">
    <text evidence="4">Nucleoside triphosphate pyrophosphatase. May have a dual role in cell division arrest and in preventing the incorporation of modified nucleotides into cellular nucleic acids.</text>
</comment>
<comment type="caution">
    <text evidence="4">Lacks conserved residue(s) required for the propagation of feature annotation.</text>
</comment>
<dbReference type="EC" id="3.6.1.9" evidence="4"/>
<comment type="catalytic activity">
    <reaction evidence="4">
        <text>a ribonucleoside 5'-triphosphate + H2O = a ribonucleoside 5'-phosphate + diphosphate + H(+)</text>
        <dbReference type="Rhea" id="RHEA:23996"/>
        <dbReference type="ChEBI" id="CHEBI:15377"/>
        <dbReference type="ChEBI" id="CHEBI:15378"/>
        <dbReference type="ChEBI" id="CHEBI:33019"/>
        <dbReference type="ChEBI" id="CHEBI:58043"/>
        <dbReference type="ChEBI" id="CHEBI:61557"/>
        <dbReference type="EC" id="3.6.1.9"/>
    </reaction>
</comment>
<keyword evidence="4" id="KW-0963">Cytoplasm</keyword>
<dbReference type="Proteomes" id="UP000198462">
    <property type="component" value="Unassembled WGS sequence"/>
</dbReference>
<gene>
    <name evidence="5" type="ORF">B5C34_03935</name>
</gene>